<feature type="compositionally biased region" description="Polar residues" evidence="1">
    <location>
        <begin position="99"/>
        <end position="108"/>
    </location>
</feature>
<dbReference type="Proteomes" id="UP001501094">
    <property type="component" value="Unassembled WGS sequence"/>
</dbReference>
<evidence type="ECO:0000313" key="2">
    <source>
        <dbReference type="EMBL" id="GAA1857631.1"/>
    </source>
</evidence>
<evidence type="ECO:0000256" key="1">
    <source>
        <dbReference type="SAM" id="MobiDB-lite"/>
    </source>
</evidence>
<keyword evidence="3" id="KW-1185">Reference proteome</keyword>
<proteinExistence type="predicted"/>
<accession>A0ABN2NCM6</accession>
<feature type="region of interest" description="Disordered" evidence="1">
    <location>
        <begin position="88"/>
        <end position="123"/>
    </location>
</feature>
<evidence type="ECO:0000313" key="3">
    <source>
        <dbReference type="Proteomes" id="UP001501094"/>
    </source>
</evidence>
<reference evidence="2 3" key="1">
    <citation type="journal article" date="2019" name="Int. J. Syst. Evol. Microbiol.">
        <title>The Global Catalogue of Microorganisms (GCM) 10K type strain sequencing project: providing services to taxonomists for standard genome sequencing and annotation.</title>
        <authorList>
            <consortium name="The Broad Institute Genomics Platform"/>
            <consortium name="The Broad Institute Genome Sequencing Center for Infectious Disease"/>
            <person name="Wu L."/>
            <person name="Ma J."/>
        </authorList>
    </citation>
    <scope>NUCLEOTIDE SEQUENCE [LARGE SCALE GENOMIC DNA]</scope>
    <source>
        <strain evidence="2 3">JCM 14326</strain>
    </source>
</reference>
<dbReference type="InterPro" id="IPR045436">
    <property type="entry name" value="DUF6507"/>
</dbReference>
<name>A0ABN2NCM6_9MICO</name>
<comment type="caution">
    <text evidence="2">The sequence shown here is derived from an EMBL/GenBank/DDBJ whole genome shotgun (WGS) entry which is preliminary data.</text>
</comment>
<dbReference type="RefSeq" id="WP_344100947.1">
    <property type="nucleotide sequence ID" value="NZ_BAAANL010000002.1"/>
</dbReference>
<sequence>MDGYRIDPAGASRALAAAATAGESLTKAMSELPTAASSAGAATASDTIASALTGFAEAKADALKSIGDRLAVGPAAVKAALASYEQGDQEMAATHARAGTQTQGTSFDMSRFGATPSPAAGKG</sequence>
<evidence type="ECO:0008006" key="4">
    <source>
        <dbReference type="Google" id="ProtNLM"/>
    </source>
</evidence>
<dbReference type="Pfam" id="PF20117">
    <property type="entry name" value="DUF6507"/>
    <property type="match status" value="1"/>
</dbReference>
<dbReference type="EMBL" id="BAAANL010000002">
    <property type="protein sequence ID" value="GAA1857631.1"/>
    <property type="molecule type" value="Genomic_DNA"/>
</dbReference>
<protein>
    <recommendedName>
        <fullName evidence="4">Excreted virulence factor EspC, type VII ESX diderm</fullName>
    </recommendedName>
</protein>
<gene>
    <name evidence="2" type="ORF">GCM10009751_13840</name>
</gene>
<organism evidence="2 3">
    <name type="scientific">Myceligenerans crystallogenes</name>
    <dbReference type="NCBI Taxonomy" id="316335"/>
    <lineage>
        <taxon>Bacteria</taxon>
        <taxon>Bacillati</taxon>
        <taxon>Actinomycetota</taxon>
        <taxon>Actinomycetes</taxon>
        <taxon>Micrococcales</taxon>
        <taxon>Promicromonosporaceae</taxon>
        <taxon>Myceligenerans</taxon>
    </lineage>
</organism>